<evidence type="ECO:0000313" key="1">
    <source>
        <dbReference type="EMBL" id="MBW8286815.1"/>
    </source>
</evidence>
<keyword evidence="2" id="KW-1185">Reference proteome</keyword>
<sequence length="92" mass="10605">MNVWMVIAVLPIGAASFYFLAYQPAAQKYWLRFPTLEKYRQDHPASHSHGVPHCHVCGGSDILSVGLLRPVEYRRIYQCAQCQTKLWRAMEP</sequence>
<comment type="caution">
    <text evidence="1">The sequence shown here is derived from an EMBL/GenBank/DDBJ whole genome shotgun (WGS) entry which is preliminary data.</text>
</comment>
<organism evidence="1 2">
    <name type="scientific">Chromobacterium subtsugae</name>
    <dbReference type="NCBI Taxonomy" id="251747"/>
    <lineage>
        <taxon>Bacteria</taxon>
        <taxon>Pseudomonadati</taxon>
        <taxon>Pseudomonadota</taxon>
        <taxon>Betaproteobacteria</taxon>
        <taxon>Neisseriales</taxon>
        <taxon>Chromobacteriaceae</taxon>
        <taxon>Chromobacterium</taxon>
    </lineage>
</organism>
<reference evidence="1 2" key="1">
    <citation type="submission" date="2021-05" db="EMBL/GenBank/DDBJ databases">
        <title>Draft Whole Genome Sequencing Of Biosensor Chromobacterium violaceum Strain CV026 Reveals A Regulatory RNA In Chromobacterium violaceum Phenotype Regulatory Network.</title>
        <authorList>
            <person name="Hong K.W."/>
            <person name="Chan K.G."/>
            <person name="Chang C.-Y."/>
        </authorList>
    </citation>
    <scope>NUCLEOTIDE SEQUENCE [LARGE SCALE GENOMIC DNA]</scope>
    <source>
        <strain evidence="1 2">ATCC 31532</strain>
    </source>
</reference>
<dbReference type="RefSeq" id="WP_043575415.1">
    <property type="nucleotide sequence ID" value="NZ_CP142381.1"/>
</dbReference>
<evidence type="ECO:0000313" key="2">
    <source>
        <dbReference type="Proteomes" id="UP000711178"/>
    </source>
</evidence>
<proteinExistence type="predicted"/>
<name>A0ABS7F9P6_9NEIS</name>
<gene>
    <name evidence="1" type="ORF">KIF53_04160</name>
</gene>
<protein>
    <submittedName>
        <fullName evidence="1">Uncharacterized protein</fullName>
    </submittedName>
</protein>
<dbReference type="Proteomes" id="UP000711178">
    <property type="component" value="Unassembled WGS sequence"/>
</dbReference>
<accession>A0ABS7F9P6</accession>
<dbReference type="EMBL" id="JAHDTB010000002">
    <property type="protein sequence ID" value="MBW8286815.1"/>
    <property type="molecule type" value="Genomic_DNA"/>
</dbReference>
<dbReference type="GeneID" id="89687009"/>